<evidence type="ECO:0000256" key="2">
    <source>
        <dbReference type="ARBA" id="ARBA00001966"/>
    </source>
</evidence>
<keyword evidence="5" id="KW-0288">FMN</keyword>
<dbReference type="GO" id="GO:0016491">
    <property type="term" value="F:oxidoreductase activity"/>
    <property type="evidence" value="ECO:0007669"/>
    <property type="project" value="UniProtKB-KW"/>
</dbReference>
<comment type="cofactor">
    <cofactor evidence="1">
        <name>FMN</name>
        <dbReference type="ChEBI" id="CHEBI:58210"/>
    </cofactor>
</comment>
<dbReference type="Gene3D" id="3.40.50.720">
    <property type="entry name" value="NAD(P)-binding Rossmann-like Domain"/>
    <property type="match status" value="1"/>
</dbReference>
<keyword evidence="7" id="KW-0560">Oxidoreductase</keyword>
<keyword evidence="9" id="KW-0411">Iron-sulfur</keyword>
<dbReference type="InterPro" id="IPR001155">
    <property type="entry name" value="OxRdtase_FMN_N"/>
</dbReference>
<dbReference type="InterPro" id="IPR023753">
    <property type="entry name" value="FAD/NAD-binding_dom"/>
</dbReference>
<gene>
    <name evidence="12" type="ORF">SAMN02745724_03179</name>
</gene>
<dbReference type="Pfam" id="PF07992">
    <property type="entry name" value="Pyr_redox_2"/>
    <property type="match status" value="1"/>
</dbReference>
<dbReference type="Gene3D" id="3.20.20.70">
    <property type="entry name" value="Aldolase class I"/>
    <property type="match status" value="1"/>
</dbReference>
<dbReference type="EMBL" id="FOLO01000027">
    <property type="protein sequence ID" value="SFD00789.1"/>
    <property type="molecule type" value="Genomic_DNA"/>
</dbReference>
<dbReference type="PRINTS" id="PR00411">
    <property type="entry name" value="PNDRDTASEI"/>
</dbReference>
<sequence>MSLAGMTSYERIKMLEKKLELKNNALKNRLVMGSMHTGLEEGLRNRSKLRAFYEARAKGGVGLIITGGYSPNLRGKLTPFSSSFNSWIDVVKHKPITQVVHKHDGKICLQLLHAGRYAYHPLNTAPSAIKAPINPFKPKEMSQSAIKSTIKSFARSAYLAQKAGYDGVEIMGSEGYLINEFMAPRTNKRQDKWGGSNENRMRFACEIVKAVRSLVPKDFIIIFRLSMLDLVENGSTITEVEEQAKTLERAGVDIFNTGIGWHEARVPTIASMVPQGAFKRSSEQLKQMVSVPVIAVNRINTPDIANQILNDNQADLISMARPLLADPDFFIKYQKKQSDNINICIACNQGCLDNVFKGKRATCLVNPQAGYELEYALEKAPKAKNVLVVGAGPAGMSCACYLAKRGHKVTLIEKSASMGGQFNLAMRIPGKEDFNFTLSYFKNELAKLNINIELNTAFNPEMKDQYDDIVFSTGVRPRLANIECSDGKRILAYDEVIKGEVEVGKKVAILGAGGIGFDMVAFLAEPADKSIEEFQTQWGIETKQQNEQAKDKIYMLKRSAGRFGSDLGKTTGWIHRQVAKQQKVEQISDCHYVSFSNKGLEIKENNETRFLDVDTVIACIGQVSNTKSYEAEKENSNIHVIGGAKLAQSIDAKRAILEALEIARVI</sequence>
<evidence type="ECO:0000259" key="11">
    <source>
        <dbReference type="Pfam" id="PF07992"/>
    </source>
</evidence>
<evidence type="ECO:0000256" key="8">
    <source>
        <dbReference type="ARBA" id="ARBA00023004"/>
    </source>
</evidence>
<dbReference type="Proteomes" id="UP000198862">
    <property type="component" value="Unassembled WGS sequence"/>
</dbReference>
<dbReference type="GO" id="GO:0046872">
    <property type="term" value="F:metal ion binding"/>
    <property type="evidence" value="ECO:0007669"/>
    <property type="project" value="UniProtKB-KW"/>
</dbReference>
<dbReference type="PANTHER" id="PTHR42917:SF2">
    <property type="entry name" value="2,4-DIENOYL-COA REDUCTASE [(2E)-ENOYL-COA-PRODUCING]"/>
    <property type="match status" value="1"/>
</dbReference>
<dbReference type="PRINTS" id="PR00368">
    <property type="entry name" value="FADPNR"/>
</dbReference>
<evidence type="ECO:0000256" key="5">
    <source>
        <dbReference type="ARBA" id="ARBA00022643"/>
    </source>
</evidence>
<dbReference type="InterPro" id="IPR051793">
    <property type="entry name" value="NADH:flavin_oxidoreductase"/>
</dbReference>
<proteinExistence type="inferred from homology"/>
<keyword evidence="4" id="KW-0285">Flavoprotein</keyword>
<evidence type="ECO:0000313" key="13">
    <source>
        <dbReference type="Proteomes" id="UP000198862"/>
    </source>
</evidence>
<comment type="similarity">
    <text evidence="3">In the N-terminal section; belongs to the NADH:flavin oxidoreductase/NADH oxidase family.</text>
</comment>
<protein>
    <submittedName>
        <fullName evidence="12">2,4-dienoyl-CoA reductase (NADPH2)</fullName>
    </submittedName>
</protein>
<dbReference type="SUPFAM" id="SSF51905">
    <property type="entry name" value="FAD/NAD(P)-binding domain"/>
    <property type="match status" value="1"/>
</dbReference>
<feature type="domain" description="NADH:flavin oxidoreductase/NADH oxidase N-terminal" evidence="10">
    <location>
        <begin position="19"/>
        <end position="339"/>
    </location>
</feature>
<evidence type="ECO:0000259" key="10">
    <source>
        <dbReference type="Pfam" id="PF00724"/>
    </source>
</evidence>
<evidence type="ECO:0000256" key="7">
    <source>
        <dbReference type="ARBA" id="ARBA00023002"/>
    </source>
</evidence>
<dbReference type="AlphaFoldDB" id="A0A1I1NT45"/>
<dbReference type="STRING" id="1123010.SAMN02745724_03179"/>
<feature type="domain" description="FAD/NAD(P)-binding" evidence="11">
    <location>
        <begin position="385"/>
        <end position="631"/>
    </location>
</feature>
<keyword evidence="8" id="KW-0408">Iron</keyword>
<evidence type="ECO:0000256" key="6">
    <source>
        <dbReference type="ARBA" id="ARBA00022723"/>
    </source>
</evidence>
<dbReference type="PANTHER" id="PTHR42917">
    <property type="entry name" value="2,4-DIENOYL-COA REDUCTASE"/>
    <property type="match status" value="1"/>
</dbReference>
<comment type="cofactor">
    <cofactor evidence="2">
        <name>[4Fe-4S] cluster</name>
        <dbReference type="ChEBI" id="CHEBI:49883"/>
    </cofactor>
</comment>
<dbReference type="GO" id="GO:0051536">
    <property type="term" value="F:iron-sulfur cluster binding"/>
    <property type="evidence" value="ECO:0007669"/>
    <property type="project" value="UniProtKB-KW"/>
</dbReference>
<dbReference type="InterPro" id="IPR036188">
    <property type="entry name" value="FAD/NAD-bd_sf"/>
</dbReference>
<name>A0A1I1NT45_9GAMM</name>
<dbReference type="Gene3D" id="3.50.50.60">
    <property type="entry name" value="FAD/NAD(P)-binding domain"/>
    <property type="match status" value="1"/>
</dbReference>
<evidence type="ECO:0000313" key="12">
    <source>
        <dbReference type="EMBL" id="SFD00789.1"/>
    </source>
</evidence>
<keyword evidence="6" id="KW-0479">Metal-binding</keyword>
<evidence type="ECO:0000256" key="9">
    <source>
        <dbReference type="ARBA" id="ARBA00023014"/>
    </source>
</evidence>
<evidence type="ECO:0000256" key="4">
    <source>
        <dbReference type="ARBA" id="ARBA00022630"/>
    </source>
</evidence>
<evidence type="ECO:0000256" key="3">
    <source>
        <dbReference type="ARBA" id="ARBA00011048"/>
    </source>
</evidence>
<dbReference type="InterPro" id="IPR013785">
    <property type="entry name" value="Aldolase_TIM"/>
</dbReference>
<organism evidence="12 13">
    <name type="scientific">Pseudoalteromonas denitrificans DSM 6059</name>
    <dbReference type="NCBI Taxonomy" id="1123010"/>
    <lineage>
        <taxon>Bacteria</taxon>
        <taxon>Pseudomonadati</taxon>
        <taxon>Pseudomonadota</taxon>
        <taxon>Gammaproteobacteria</taxon>
        <taxon>Alteromonadales</taxon>
        <taxon>Pseudoalteromonadaceae</taxon>
        <taxon>Pseudoalteromonas</taxon>
    </lineage>
</organism>
<dbReference type="SUPFAM" id="SSF51971">
    <property type="entry name" value="Nucleotide-binding domain"/>
    <property type="match status" value="1"/>
</dbReference>
<keyword evidence="13" id="KW-1185">Reference proteome</keyword>
<accession>A0A1I1NT45</accession>
<dbReference type="GO" id="GO:0010181">
    <property type="term" value="F:FMN binding"/>
    <property type="evidence" value="ECO:0007669"/>
    <property type="project" value="InterPro"/>
</dbReference>
<dbReference type="CDD" id="cd02930">
    <property type="entry name" value="DCR_FMN"/>
    <property type="match status" value="1"/>
</dbReference>
<dbReference type="SUPFAM" id="SSF51395">
    <property type="entry name" value="FMN-linked oxidoreductases"/>
    <property type="match status" value="1"/>
</dbReference>
<evidence type="ECO:0000256" key="1">
    <source>
        <dbReference type="ARBA" id="ARBA00001917"/>
    </source>
</evidence>
<dbReference type="Pfam" id="PF00724">
    <property type="entry name" value="Oxidored_FMN"/>
    <property type="match status" value="1"/>
</dbReference>
<reference evidence="12 13" key="1">
    <citation type="submission" date="2016-10" db="EMBL/GenBank/DDBJ databases">
        <authorList>
            <person name="de Groot N.N."/>
        </authorList>
    </citation>
    <scope>NUCLEOTIDE SEQUENCE [LARGE SCALE GENOMIC DNA]</scope>
    <source>
        <strain evidence="12 13">DSM 6059</strain>
    </source>
</reference>